<dbReference type="InterPro" id="IPR013325">
    <property type="entry name" value="RNA_pol_sigma_r2"/>
</dbReference>
<keyword evidence="4" id="KW-0804">Transcription</keyword>
<keyword evidence="2" id="KW-0805">Transcription regulation</keyword>
<keyword evidence="8" id="KW-1185">Reference proteome</keyword>
<evidence type="ECO:0000256" key="3">
    <source>
        <dbReference type="ARBA" id="ARBA00023082"/>
    </source>
</evidence>
<dbReference type="NCBIfam" id="TIGR02985">
    <property type="entry name" value="Sig70_bacteroi1"/>
    <property type="match status" value="1"/>
</dbReference>
<gene>
    <name evidence="7" type="ORF">LX64_01365</name>
</gene>
<evidence type="ECO:0000259" key="5">
    <source>
        <dbReference type="Pfam" id="PF04542"/>
    </source>
</evidence>
<dbReference type="SUPFAM" id="SSF88946">
    <property type="entry name" value="Sigma2 domain of RNA polymerase sigma factors"/>
    <property type="match status" value="1"/>
</dbReference>
<dbReference type="GO" id="GO:0016987">
    <property type="term" value="F:sigma factor activity"/>
    <property type="evidence" value="ECO:0007669"/>
    <property type="project" value="UniProtKB-KW"/>
</dbReference>
<dbReference type="SUPFAM" id="SSF88659">
    <property type="entry name" value="Sigma3 and sigma4 domains of RNA polymerase sigma factors"/>
    <property type="match status" value="1"/>
</dbReference>
<protein>
    <submittedName>
        <fullName evidence="7">RNA polymerase sigma-70 factor (ECF subfamily)</fullName>
    </submittedName>
</protein>
<dbReference type="InterPro" id="IPR014327">
    <property type="entry name" value="RNA_pol_sigma70_bacteroid"/>
</dbReference>
<dbReference type="GO" id="GO:0003677">
    <property type="term" value="F:DNA binding"/>
    <property type="evidence" value="ECO:0007669"/>
    <property type="project" value="InterPro"/>
</dbReference>
<evidence type="ECO:0000256" key="2">
    <source>
        <dbReference type="ARBA" id="ARBA00023015"/>
    </source>
</evidence>
<reference evidence="7 8" key="1">
    <citation type="submission" date="2018-06" db="EMBL/GenBank/DDBJ databases">
        <title>Genomic Encyclopedia of Archaeal and Bacterial Type Strains, Phase II (KMG-II): from individual species to whole genera.</title>
        <authorList>
            <person name="Goeker M."/>
        </authorList>
    </citation>
    <scope>NUCLEOTIDE SEQUENCE [LARGE SCALE GENOMIC DNA]</scope>
    <source>
        <strain evidence="7 8">DSM 23857</strain>
    </source>
</reference>
<dbReference type="RefSeq" id="WP_111596826.1">
    <property type="nucleotide sequence ID" value="NZ_QLLL01000002.1"/>
</dbReference>
<dbReference type="InterPro" id="IPR036388">
    <property type="entry name" value="WH-like_DNA-bd_sf"/>
</dbReference>
<feature type="domain" description="RNA polymerase sigma factor 70 region 4 type 2" evidence="6">
    <location>
        <begin position="127"/>
        <end position="177"/>
    </location>
</feature>
<evidence type="ECO:0000256" key="1">
    <source>
        <dbReference type="ARBA" id="ARBA00010641"/>
    </source>
</evidence>
<comment type="similarity">
    <text evidence="1">Belongs to the sigma-70 factor family. ECF subfamily.</text>
</comment>
<evidence type="ECO:0000313" key="7">
    <source>
        <dbReference type="EMBL" id="RAJ08711.1"/>
    </source>
</evidence>
<evidence type="ECO:0000313" key="8">
    <source>
        <dbReference type="Proteomes" id="UP000249547"/>
    </source>
</evidence>
<dbReference type="NCBIfam" id="TIGR02937">
    <property type="entry name" value="sigma70-ECF"/>
    <property type="match status" value="1"/>
</dbReference>
<dbReference type="InterPro" id="IPR013249">
    <property type="entry name" value="RNA_pol_sigma70_r4_t2"/>
</dbReference>
<evidence type="ECO:0000256" key="4">
    <source>
        <dbReference type="ARBA" id="ARBA00023163"/>
    </source>
</evidence>
<dbReference type="InterPro" id="IPR013324">
    <property type="entry name" value="RNA_pol_sigma_r3/r4-like"/>
</dbReference>
<evidence type="ECO:0000259" key="6">
    <source>
        <dbReference type="Pfam" id="PF08281"/>
    </source>
</evidence>
<dbReference type="OrthoDB" id="659577at2"/>
<keyword evidence="3" id="KW-0731">Sigma factor</keyword>
<dbReference type="Pfam" id="PF04542">
    <property type="entry name" value="Sigma70_r2"/>
    <property type="match status" value="1"/>
</dbReference>
<dbReference type="InterPro" id="IPR039425">
    <property type="entry name" value="RNA_pol_sigma-70-like"/>
</dbReference>
<proteinExistence type="inferred from homology"/>
<dbReference type="Pfam" id="PF08281">
    <property type="entry name" value="Sigma70_r4_2"/>
    <property type="match status" value="1"/>
</dbReference>
<dbReference type="PANTHER" id="PTHR43133:SF46">
    <property type="entry name" value="RNA POLYMERASE SIGMA-70 FACTOR ECF SUBFAMILY"/>
    <property type="match status" value="1"/>
</dbReference>
<dbReference type="AlphaFoldDB" id="A0A327QWK5"/>
<dbReference type="InterPro" id="IPR007627">
    <property type="entry name" value="RNA_pol_sigma70_r2"/>
</dbReference>
<dbReference type="GO" id="GO:0006352">
    <property type="term" value="P:DNA-templated transcription initiation"/>
    <property type="evidence" value="ECO:0007669"/>
    <property type="project" value="InterPro"/>
</dbReference>
<feature type="domain" description="RNA polymerase sigma-70 region 2" evidence="5">
    <location>
        <begin position="30"/>
        <end position="93"/>
    </location>
</feature>
<organism evidence="7 8">
    <name type="scientific">Chitinophaga skermanii</name>
    <dbReference type="NCBI Taxonomy" id="331697"/>
    <lineage>
        <taxon>Bacteria</taxon>
        <taxon>Pseudomonadati</taxon>
        <taxon>Bacteroidota</taxon>
        <taxon>Chitinophagia</taxon>
        <taxon>Chitinophagales</taxon>
        <taxon>Chitinophagaceae</taxon>
        <taxon>Chitinophaga</taxon>
    </lineage>
</organism>
<dbReference type="Gene3D" id="1.10.10.10">
    <property type="entry name" value="Winged helix-like DNA-binding domain superfamily/Winged helix DNA-binding domain"/>
    <property type="match status" value="1"/>
</dbReference>
<accession>A0A327QWK5</accession>
<dbReference type="EMBL" id="QLLL01000002">
    <property type="protein sequence ID" value="RAJ08711.1"/>
    <property type="molecule type" value="Genomic_DNA"/>
</dbReference>
<dbReference type="InterPro" id="IPR014284">
    <property type="entry name" value="RNA_pol_sigma-70_dom"/>
</dbReference>
<dbReference type="CDD" id="cd06171">
    <property type="entry name" value="Sigma70_r4"/>
    <property type="match status" value="1"/>
</dbReference>
<dbReference type="Proteomes" id="UP000249547">
    <property type="component" value="Unassembled WGS sequence"/>
</dbReference>
<comment type="caution">
    <text evidence="7">The sequence shown here is derived from an EMBL/GenBank/DDBJ whole genome shotgun (WGS) entry which is preliminary data.</text>
</comment>
<dbReference type="PANTHER" id="PTHR43133">
    <property type="entry name" value="RNA POLYMERASE ECF-TYPE SIGMA FACTO"/>
    <property type="match status" value="1"/>
</dbReference>
<dbReference type="Gene3D" id="1.10.1740.10">
    <property type="match status" value="1"/>
</dbReference>
<name>A0A327QWK5_9BACT</name>
<sequence length="194" mass="22211">MAVSPLYNEVGLFQQIAAGEQEAFKDVYYYYYPKLYGFVVSITKSAIITEEILQETFTRLWEHREMLADKGYSAPWLFRVAANLAYDAIRKAASESKLHELLIQFQANHHASNNVADHIDEWQQKGLLDEAIRQLPAQRQLIFRMSRIEGKSHQEIAEQLGISTNTVKNQMVTALKAVRSFIHNANKILLTILG</sequence>